<dbReference type="InterPro" id="IPR007307">
    <property type="entry name" value="Ltv1"/>
</dbReference>
<feature type="region of interest" description="Disordered" evidence="3">
    <location>
        <begin position="442"/>
        <end position="515"/>
    </location>
</feature>
<dbReference type="Proteomes" id="UP001519460">
    <property type="component" value="Unassembled WGS sequence"/>
</dbReference>
<proteinExistence type="inferred from homology"/>
<feature type="compositionally biased region" description="Basic and acidic residues" evidence="3">
    <location>
        <begin position="448"/>
        <end position="496"/>
    </location>
</feature>
<evidence type="ECO:0000256" key="3">
    <source>
        <dbReference type="SAM" id="MobiDB-lite"/>
    </source>
</evidence>
<evidence type="ECO:0000313" key="5">
    <source>
        <dbReference type="Proteomes" id="UP001519460"/>
    </source>
</evidence>
<accession>A0ABD0K4Q7</accession>
<feature type="compositionally biased region" description="Polar residues" evidence="3">
    <location>
        <begin position="500"/>
        <end position="515"/>
    </location>
</feature>
<sequence length="515" mass="58494">MWVYLYGFQLEDSADKARPGARKKKKFIDKKNAVKFHLVHRSQKDPLQADEDAPQRVLLPAASSDKAQQLEEQQKYGIYFDDDYDYMQHLKEVSEVTEWVPAQAASNQDEMMSEASASTRATEPRLKLPGSVFASDLERDVGVLNMAAPSSGPKLDWDADVIAALDEDFEFDDPDNMLEDDFVLKANGSGDEADMDAEDGEDGLADDFVQQAGGASGDGYMLAEYMRRNLQLKEQKGGMEGSDEEEEEGSDVDSDDVEYSGDDDFSDEEEDDEQEEKKGTYSRYSVTSSVLPRNDNLKLLDAWFDKVIEDYSEDNIGALDHEELNGRVTMDSDLMKQALDDFEKSQKKLTMRDIVDSRGIEDRPVVGEGDSGTESDTEYEWRVVDSNKPKWDCETIISTYSTTKNLPKTIYSESEKRRMEKPKVRETEGQERSLTLKDIESEMSASARADRACTFRPKGESGEERKARKKAVKAEQMERRMEKKANKMAFREEHNRQNKQKANSRANQGSKIEYR</sequence>
<organism evidence="4 5">
    <name type="scientific">Batillaria attramentaria</name>
    <dbReference type="NCBI Taxonomy" id="370345"/>
    <lineage>
        <taxon>Eukaryota</taxon>
        <taxon>Metazoa</taxon>
        <taxon>Spiralia</taxon>
        <taxon>Lophotrochozoa</taxon>
        <taxon>Mollusca</taxon>
        <taxon>Gastropoda</taxon>
        <taxon>Caenogastropoda</taxon>
        <taxon>Sorbeoconcha</taxon>
        <taxon>Cerithioidea</taxon>
        <taxon>Batillariidae</taxon>
        <taxon>Batillaria</taxon>
    </lineage>
</organism>
<keyword evidence="5" id="KW-1185">Reference proteome</keyword>
<name>A0ABD0K4Q7_9CAEN</name>
<protein>
    <recommendedName>
        <fullName evidence="2">Protein LTV1 homolog</fullName>
    </recommendedName>
</protein>
<evidence type="ECO:0000313" key="4">
    <source>
        <dbReference type="EMBL" id="KAK7482239.1"/>
    </source>
</evidence>
<reference evidence="4 5" key="1">
    <citation type="journal article" date="2023" name="Sci. Data">
        <title>Genome assembly of the Korean intertidal mud-creeper Batillaria attramentaria.</title>
        <authorList>
            <person name="Patra A.K."/>
            <person name="Ho P.T."/>
            <person name="Jun S."/>
            <person name="Lee S.J."/>
            <person name="Kim Y."/>
            <person name="Won Y.J."/>
        </authorList>
    </citation>
    <scope>NUCLEOTIDE SEQUENCE [LARGE SCALE GENOMIC DNA]</scope>
    <source>
        <strain evidence="4">Wonlab-2016</strain>
    </source>
</reference>
<evidence type="ECO:0000256" key="2">
    <source>
        <dbReference type="ARBA" id="ARBA00021561"/>
    </source>
</evidence>
<dbReference type="PANTHER" id="PTHR21531:SF0">
    <property type="entry name" value="PROTEIN LTV1 HOMOLOG"/>
    <property type="match status" value="1"/>
</dbReference>
<dbReference type="PANTHER" id="PTHR21531">
    <property type="entry name" value="LOW-TEMPERATURE VIABILITY PROTEIN LTV1-RELATED"/>
    <property type="match status" value="1"/>
</dbReference>
<dbReference type="EMBL" id="JACVVK020000248">
    <property type="protein sequence ID" value="KAK7482239.1"/>
    <property type="molecule type" value="Genomic_DNA"/>
</dbReference>
<comment type="similarity">
    <text evidence="1">Belongs to the LTV1 family.</text>
</comment>
<feature type="region of interest" description="Disordered" evidence="3">
    <location>
        <begin position="234"/>
        <end position="286"/>
    </location>
</feature>
<comment type="caution">
    <text evidence="4">The sequence shown here is derived from an EMBL/GenBank/DDBJ whole genome shotgun (WGS) entry which is preliminary data.</text>
</comment>
<gene>
    <name evidence="4" type="ORF">BaRGS_00026482</name>
</gene>
<dbReference type="Pfam" id="PF04180">
    <property type="entry name" value="LTV"/>
    <property type="match status" value="1"/>
</dbReference>
<feature type="compositionally biased region" description="Acidic residues" evidence="3">
    <location>
        <begin position="241"/>
        <end position="274"/>
    </location>
</feature>
<evidence type="ECO:0000256" key="1">
    <source>
        <dbReference type="ARBA" id="ARBA00009078"/>
    </source>
</evidence>
<dbReference type="AlphaFoldDB" id="A0ABD0K4Q7"/>